<dbReference type="EMBL" id="CP034662">
    <property type="protein sequence ID" value="AZQ92239.1"/>
    <property type="molecule type" value="Genomic_DNA"/>
</dbReference>
<evidence type="ECO:0000313" key="3">
    <source>
        <dbReference type="Proteomes" id="UP000078295"/>
    </source>
</evidence>
<sequence length="38" mass="4177">MLLFKSSNLNGFVYKFGSASTFINNQFSKAIGIITLGF</sequence>
<reference evidence="2 3" key="1">
    <citation type="journal article" date="2016" name="Genome Biol. Evol.">
        <title>Comparative Genomic Analyses of the Moraxella catarrhalis Serosensitive and Seroresistant Lineages Demonstrate Their Independent Evolution.</title>
        <authorList>
            <person name="Earl J.P."/>
            <person name="de Vries S.P."/>
            <person name="Ahmed A."/>
            <person name="Powell E."/>
            <person name="Schultz M.P."/>
            <person name="Hermans P.W."/>
            <person name="Hill D.J."/>
            <person name="Zhou Z."/>
            <person name="Constantinidou C.I."/>
            <person name="Hu F.Z."/>
            <person name="Bootsma H.J."/>
            <person name="Ehrlich G.D."/>
        </authorList>
    </citation>
    <scope>NUCLEOTIDE SEQUENCE [LARGE SCALE GENOMIC DNA]</scope>
    <source>
        <strain evidence="2 3">F23</strain>
    </source>
</reference>
<evidence type="ECO:0000313" key="4">
    <source>
        <dbReference type="Proteomes" id="UP000280228"/>
    </source>
</evidence>
<accession>A0A198WVG5</accession>
<name>A0A198WVG5_MORCA</name>
<reference evidence="1 4" key="2">
    <citation type="submission" date="2018-12" db="EMBL/GenBank/DDBJ databases">
        <title>Persistence of Moraxella catarrhalis in Chronic Obstructive Pulmonary Disease and Regulation of the Hag/MID Adhesin.</title>
        <authorList>
            <person name="Murphy T."/>
            <person name="Zhao X."/>
            <person name="Vyas G."/>
            <person name="Aluvathingal J."/>
            <person name="Nadendla S."/>
            <person name="Tallon L."/>
            <person name="Tettelin H."/>
        </authorList>
    </citation>
    <scope>NUCLEOTIDE SEQUENCE [LARGE SCALE GENOMIC DNA]</scope>
    <source>
        <strain evidence="1 4">46P58B1</strain>
    </source>
</reference>
<organism evidence="2 3">
    <name type="scientific">Moraxella catarrhalis</name>
    <name type="common">Branhamella catarrhalis</name>
    <dbReference type="NCBI Taxonomy" id="480"/>
    <lineage>
        <taxon>Bacteria</taxon>
        <taxon>Pseudomonadati</taxon>
        <taxon>Pseudomonadota</taxon>
        <taxon>Gammaproteobacteria</taxon>
        <taxon>Moraxellales</taxon>
        <taxon>Moraxellaceae</taxon>
        <taxon>Moraxella</taxon>
    </lineage>
</organism>
<dbReference type="Proteomes" id="UP000280228">
    <property type="component" value="Chromosome"/>
</dbReference>
<protein>
    <submittedName>
        <fullName evidence="2">Uncharacterized protein</fullName>
    </submittedName>
</protein>
<proteinExistence type="predicted"/>
<dbReference type="AlphaFoldDB" id="A0A198WVG5"/>
<evidence type="ECO:0000313" key="1">
    <source>
        <dbReference type="EMBL" id="AZQ92239.1"/>
    </source>
</evidence>
<gene>
    <name evidence="2" type="ORF">AO370_1266</name>
    <name evidence="1" type="ORF">EJK53_1430</name>
</gene>
<dbReference type="Proteomes" id="UP000078295">
    <property type="component" value="Unassembled WGS sequence"/>
</dbReference>
<evidence type="ECO:0000313" key="2">
    <source>
        <dbReference type="EMBL" id="OAV25189.1"/>
    </source>
</evidence>
<dbReference type="EMBL" id="LXHQ01000031">
    <property type="protein sequence ID" value="OAV25189.1"/>
    <property type="molecule type" value="Genomic_DNA"/>
</dbReference>